<proteinExistence type="predicted"/>
<feature type="transmembrane region" description="Helical" evidence="1">
    <location>
        <begin position="59"/>
        <end position="75"/>
    </location>
</feature>
<evidence type="ECO:0000313" key="4">
    <source>
        <dbReference type="Proteomes" id="UP000190367"/>
    </source>
</evidence>
<dbReference type="Pfam" id="PF03372">
    <property type="entry name" value="Exo_endo_phos"/>
    <property type="match status" value="1"/>
</dbReference>
<gene>
    <name evidence="3" type="ORF">SAMN04488128_1021326</name>
</gene>
<name>A0A1T4RNT8_9BACT</name>
<keyword evidence="3" id="KW-0378">Hydrolase</keyword>
<dbReference type="STRING" id="634771.SAMN04488128_1021326"/>
<protein>
    <submittedName>
        <fullName evidence="3">Metal-dependent hydrolase, endonuclease/exonuclease/phosphatase family</fullName>
    </submittedName>
</protein>
<dbReference type="RefSeq" id="WP_078669801.1">
    <property type="nucleotide sequence ID" value="NZ_FUWZ01000002.1"/>
</dbReference>
<dbReference type="PANTHER" id="PTHR14859:SF15">
    <property type="entry name" value="ENDONUCLEASE_EXONUCLEASE_PHOSPHATASE DOMAIN-CONTAINING PROTEIN"/>
    <property type="match status" value="1"/>
</dbReference>
<accession>A0A1T4RNT8</accession>
<dbReference type="Proteomes" id="UP000190367">
    <property type="component" value="Unassembled WGS sequence"/>
</dbReference>
<dbReference type="Gene3D" id="3.60.10.10">
    <property type="entry name" value="Endonuclease/exonuclease/phosphatase"/>
    <property type="match status" value="1"/>
</dbReference>
<dbReference type="InterPro" id="IPR051916">
    <property type="entry name" value="GPI-anchor_lipid_remodeler"/>
</dbReference>
<dbReference type="EMBL" id="FUWZ01000002">
    <property type="protein sequence ID" value="SKA17418.1"/>
    <property type="molecule type" value="Genomic_DNA"/>
</dbReference>
<dbReference type="PANTHER" id="PTHR14859">
    <property type="entry name" value="CALCOFLUOR WHITE HYPERSENSITIVE PROTEIN PRECURSOR"/>
    <property type="match status" value="1"/>
</dbReference>
<dbReference type="GO" id="GO:0004519">
    <property type="term" value="F:endonuclease activity"/>
    <property type="evidence" value="ECO:0007669"/>
    <property type="project" value="UniProtKB-KW"/>
</dbReference>
<dbReference type="SUPFAM" id="SSF56219">
    <property type="entry name" value="DNase I-like"/>
    <property type="match status" value="1"/>
</dbReference>
<dbReference type="OrthoDB" id="635146at2"/>
<dbReference type="GO" id="GO:0004527">
    <property type="term" value="F:exonuclease activity"/>
    <property type="evidence" value="ECO:0007669"/>
    <property type="project" value="UniProtKB-KW"/>
</dbReference>
<feature type="domain" description="Endonuclease/exonuclease/phosphatase" evidence="2">
    <location>
        <begin position="112"/>
        <end position="345"/>
    </location>
</feature>
<feature type="transmembrane region" description="Helical" evidence="1">
    <location>
        <begin position="26"/>
        <end position="52"/>
    </location>
</feature>
<evidence type="ECO:0000259" key="2">
    <source>
        <dbReference type="Pfam" id="PF03372"/>
    </source>
</evidence>
<dbReference type="InterPro" id="IPR036691">
    <property type="entry name" value="Endo/exonu/phosph_ase_sf"/>
</dbReference>
<dbReference type="GO" id="GO:0006506">
    <property type="term" value="P:GPI anchor biosynthetic process"/>
    <property type="evidence" value="ECO:0007669"/>
    <property type="project" value="TreeGrafter"/>
</dbReference>
<sequence length="357" mass="40160">MKFVCSLFIILLLTSAWLPLLNPGTYWVSGFAALVFPVVFLFCGLSLPILWCWRQQRKYFFALGIALLLCIRPALNTWGLHFSPKADLHIEAGSTDFTLMTYNSSSMGLQGYNINQSFRTAIFRQIADASPDILCLQEFYTNDGPGKSHNIDSLRLIGQYPYHYFAPDHTNWDTWHYGIALFSRYPVAAAAMILSDSLAPRSGRSFLQADVVVHGDTVRIFSVQFTSYMLERSDLQLTGLQRLMSLGSKMKATFRRRSSQVEQLTALIAASPYPVIVAGDFNDTPASYSYRVAAAGLQDAFLATGMGWGRTLSYLSPTLRIDYILPDQRFSIKGCRVLEMPQSEHFPVISRLSLKKH</sequence>
<dbReference type="CDD" id="cd09084">
    <property type="entry name" value="EEP-2"/>
    <property type="match status" value="1"/>
</dbReference>
<dbReference type="GO" id="GO:0016020">
    <property type="term" value="C:membrane"/>
    <property type="evidence" value="ECO:0007669"/>
    <property type="project" value="GOC"/>
</dbReference>
<organism evidence="3 4">
    <name type="scientific">Chitinophaga eiseniae</name>
    <dbReference type="NCBI Taxonomy" id="634771"/>
    <lineage>
        <taxon>Bacteria</taxon>
        <taxon>Pseudomonadati</taxon>
        <taxon>Bacteroidota</taxon>
        <taxon>Chitinophagia</taxon>
        <taxon>Chitinophagales</taxon>
        <taxon>Chitinophagaceae</taxon>
        <taxon>Chitinophaga</taxon>
    </lineage>
</organism>
<keyword evidence="1" id="KW-0472">Membrane</keyword>
<keyword evidence="1" id="KW-1133">Transmembrane helix</keyword>
<keyword evidence="1" id="KW-0812">Transmembrane</keyword>
<evidence type="ECO:0000313" key="3">
    <source>
        <dbReference type="EMBL" id="SKA17418.1"/>
    </source>
</evidence>
<evidence type="ECO:0000256" key="1">
    <source>
        <dbReference type="SAM" id="Phobius"/>
    </source>
</evidence>
<dbReference type="InterPro" id="IPR005135">
    <property type="entry name" value="Endo/exonuclease/phosphatase"/>
</dbReference>
<keyword evidence="3" id="KW-0269">Exonuclease</keyword>
<keyword evidence="3" id="KW-0540">Nuclease</keyword>
<keyword evidence="3" id="KW-0255">Endonuclease</keyword>
<reference evidence="4" key="1">
    <citation type="submission" date="2017-02" db="EMBL/GenBank/DDBJ databases">
        <authorList>
            <person name="Varghese N."/>
            <person name="Submissions S."/>
        </authorList>
    </citation>
    <scope>NUCLEOTIDE SEQUENCE [LARGE SCALE GENOMIC DNA]</scope>
    <source>
        <strain evidence="4">DSM 22224</strain>
    </source>
</reference>
<dbReference type="AlphaFoldDB" id="A0A1T4RNT8"/>
<keyword evidence="4" id="KW-1185">Reference proteome</keyword>